<keyword evidence="3" id="KW-0411">Iron-sulfur</keyword>
<dbReference type="GO" id="GO:0006879">
    <property type="term" value="P:intracellular iron ion homeostasis"/>
    <property type="evidence" value="ECO:0007669"/>
    <property type="project" value="TreeGrafter"/>
</dbReference>
<dbReference type="InterPro" id="IPR013766">
    <property type="entry name" value="Thioredoxin_domain"/>
</dbReference>
<keyword evidence="6" id="KW-1185">Reference proteome</keyword>
<dbReference type="PROSITE" id="PS51354">
    <property type="entry name" value="GLUTAREDOXIN_2"/>
    <property type="match status" value="1"/>
</dbReference>
<organism evidence="5 6">
    <name type="scientific">Vespula vulgaris</name>
    <name type="common">Yellow jacket</name>
    <name type="synonym">Wasp</name>
    <dbReference type="NCBI Taxonomy" id="7454"/>
    <lineage>
        <taxon>Eukaryota</taxon>
        <taxon>Metazoa</taxon>
        <taxon>Ecdysozoa</taxon>
        <taxon>Arthropoda</taxon>
        <taxon>Hexapoda</taxon>
        <taxon>Insecta</taxon>
        <taxon>Pterygota</taxon>
        <taxon>Neoptera</taxon>
        <taxon>Endopterygota</taxon>
        <taxon>Hymenoptera</taxon>
        <taxon>Apocrita</taxon>
        <taxon>Aculeata</taxon>
        <taxon>Vespoidea</taxon>
        <taxon>Vespidae</taxon>
        <taxon>Vespinae</taxon>
        <taxon>Vespula</taxon>
    </lineage>
</organism>
<dbReference type="InterPro" id="IPR033658">
    <property type="entry name" value="GRX_PICOT-like"/>
</dbReference>
<feature type="domain" description="Thioredoxin" evidence="4">
    <location>
        <begin position="1"/>
        <end position="111"/>
    </location>
</feature>
<evidence type="ECO:0000256" key="3">
    <source>
        <dbReference type="ARBA" id="ARBA00023014"/>
    </source>
</evidence>
<evidence type="ECO:0000256" key="1">
    <source>
        <dbReference type="ARBA" id="ARBA00022723"/>
    </source>
</evidence>
<dbReference type="InterPro" id="IPR036249">
    <property type="entry name" value="Thioredoxin-like_sf"/>
</dbReference>
<dbReference type="GO" id="GO:0005634">
    <property type="term" value="C:nucleus"/>
    <property type="evidence" value="ECO:0007669"/>
    <property type="project" value="TreeGrafter"/>
</dbReference>
<dbReference type="GO" id="GO:0005829">
    <property type="term" value="C:cytosol"/>
    <property type="evidence" value="ECO:0007669"/>
    <property type="project" value="TreeGrafter"/>
</dbReference>
<dbReference type="FunFam" id="3.40.30.10:FF:000012">
    <property type="entry name" value="Monothiol glutaredoxin"/>
    <property type="match status" value="1"/>
</dbReference>
<dbReference type="Proteomes" id="UP000614350">
    <property type="component" value="Unassembled WGS sequence"/>
</dbReference>
<dbReference type="InterPro" id="IPR004480">
    <property type="entry name" value="Monothiol_GRX-rel"/>
</dbReference>
<gene>
    <name evidence="5" type="ORF">HZH66_001725</name>
</gene>
<reference evidence="5" key="1">
    <citation type="journal article" date="2020" name="G3 (Bethesda)">
        <title>High-Quality Assemblies for Three Invasive Social Wasps from the &lt;i&gt;Vespula&lt;/i&gt; Genus.</title>
        <authorList>
            <person name="Harrop T.W.R."/>
            <person name="Guhlin J."/>
            <person name="McLaughlin G.M."/>
            <person name="Permina E."/>
            <person name="Stockwell P."/>
            <person name="Gilligan J."/>
            <person name="Le Lec M.F."/>
            <person name="Gruber M.A.M."/>
            <person name="Quinn O."/>
            <person name="Lovegrove M."/>
            <person name="Duncan E.J."/>
            <person name="Remnant E.J."/>
            <person name="Van Eeckhoven J."/>
            <person name="Graham B."/>
            <person name="Knapp R.A."/>
            <person name="Langford K.W."/>
            <person name="Kronenberg Z."/>
            <person name="Press M.O."/>
            <person name="Eacker S.M."/>
            <person name="Wilson-Rankin E.E."/>
            <person name="Purcell J."/>
            <person name="Lester P.J."/>
            <person name="Dearden P.K."/>
        </authorList>
    </citation>
    <scope>NUCLEOTIDE SEQUENCE</scope>
    <source>
        <strain evidence="5">Marl-1</strain>
    </source>
</reference>
<comment type="caution">
    <text evidence="5">The sequence shown here is derived from an EMBL/GenBank/DDBJ whole genome shotgun (WGS) entry which is preliminary data.</text>
</comment>
<proteinExistence type="predicted"/>
<protein>
    <recommendedName>
        <fullName evidence="4">Thioredoxin domain-containing protein</fullName>
    </recommendedName>
</protein>
<dbReference type="PANTHER" id="PTHR10293">
    <property type="entry name" value="GLUTAREDOXIN FAMILY MEMBER"/>
    <property type="match status" value="1"/>
</dbReference>
<evidence type="ECO:0000313" key="5">
    <source>
        <dbReference type="EMBL" id="KAF7407188.1"/>
    </source>
</evidence>
<dbReference type="CDD" id="cd02984">
    <property type="entry name" value="TRX_PICOT"/>
    <property type="match status" value="1"/>
</dbReference>
<dbReference type="GO" id="GO:0051536">
    <property type="term" value="F:iron-sulfur cluster binding"/>
    <property type="evidence" value="ECO:0007669"/>
    <property type="project" value="UniProtKB-KW"/>
</dbReference>
<dbReference type="Gene3D" id="3.40.30.10">
    <property type="entry name" value="Glutaredoxin"/>
    <property type="match status" value="2"/>
</dbReference>
<dbReference type="SUPFAM" id="SSF52833">
    <property type="entry name" value="Thioredoxin-like"/>
    <property type="match status" value="2"/>
</dbReference>
<keyword evidence="1" id="KW-0479">Metal-binding</keyword>
<evidence type="ECO:0000259" key="4">
    <source>
        <dbReference type="PROSITE" id="PS51352"/>
    </source>
</evidence>
<dbReference type="PROSITE" id="PS51352">
    <property type="entry name" value="THIOREDOXIN_2"/>
    <property type="match status" value="1"/>
</dbReference>
<dbReference type="NCBIfam" id="TIGR00365">
    <property type="entry name" value="Grx4 family monothiol glutaredoxin"/>
    <property type="match status" value="1"/>
</dbReference>
<accession>A0A834KI65</accession>
<dbReference type="CDD" id="cd03028">
    <property type="entry name" value="GRX_PICOT_like"/>
    <property type="match status" value="1"/>
</dbReference>
<dbReference type="InterPro" id="IPR002109">
    <property type="entry name" value="Glutaredoxin"/>
</dbReference>
<dbReference type="Pfam" id="PF00462">
    <property type="entry name" value="Glutaredoxin"/>
    <property type="match status" value="1"/>
</dbReference>
<dbReference type="EMBL" id="JACSEA010000002">
    <property type="protein sequence ID" value="KAF7407188.1"/>
    <property type="molecule type" value="Genomic_DNA"/>
</dbReference>
<dbReference type="AlphaFoldDB" id="A0A834KI65"/>
<name>A0A834KI65_VESVU</name>
<evidence type="ECO:0000256" key="2">
    <source>
        <dbReference type="ARBA" id="ARBA00023004"/>
    </source>
</evidence>
<dbReference type="PANTHER" id="PTHR10293:SF73">
    <property type="entry name" value="GLUTAREDOXIN-3"/>
    <property type="match status" value="1"/>
</dbReference>
<keyword evidence="2" id="KW-0408">Iron</keyword>
<evidence type="ECO:0000313" key="6">
    <source>
        <dbReference type="Proteomes" id="UP000614350"/>
    </source>
</evidence>
<dbReference type="Pfam" id="PF00085">
    <property type="entry name" value="Thioredoxin"/>
    <property type="match status" value="1"/>
</dbReference>
<dbReference type="GO" id="GO:0046872">
    <property type="term" value="F:metal ion binding"/>
    <property type="evidence" value="ECO:0007669"/>
    <property type="project" value="UniProtKB-KW"/>
</dbReference>
<sequence>MGDRMTVTVLNTTPEYVEFIKSKDLSVIHFFAPWAEQCKQINDVLEEMISLTEYKKVKFAMIEAENLPEVSLKAGIAAVPTVLLYKDEEIIDRIDGVNPALLIEKVKKHLTTQDSARAEVVSPKDTLEARLKKLINHAPCMLFMKGNREHPRCGFSRTMVALLDSHRTDYQTFDILQDNAVREGLKKFSNWPTYPQLYINGELIGGLDIVKEMSDSGDLDSMLPKKSVSQDRS</sequence>